<keyword evidence="3" id="KW-1185">Reference proteome</keyword>
<feature type="region of interest" description="Disordered" evidence="1">
    <location>
        <begin position="24"/>
        <end position="50"/>
    </location>
</feature>
<sequence>MWWALLWGGPGCLRRLAYHRPRQGLGPGGLQRGSSCPYPPSSRQTAGSGQPMQGAACQPYGCGHCGTICAQSSTAATPSWPCSCGWTAAPFGTGGMGTRWRSACWPQIEEIGYPEHRPRIFISGGLHETMVSLLPEDPQLVTEKFLSFFGGVPRGDVSIVCGLDGAAAQLEARKKFCSGDPNVTIDCTLADFTKGKKKRRILQYLKDVGNRKGVHSDAVCCDLGQNWEAKRGSASPYLPSAVKNAEQVVFFGPRDKKGRVLTPQELDFSRGWPSFINAGNRDWAAELGIAFQQNHFGLTAHRKLHGNGVSLPAWAAWYVFFMSYTVRRNVVLEFRPDWGASWQTLMGSVVDASSADSADANGPGAGSAGGAAAPSGLFRRGSSSSFQFQEAVPEVTG</sequence>
<organism evidence="2 3">
    <name type="scientific">Prorocentrum cordatum</name>
    <dbReference type="NCBI Taxonomy" id="2364126"/>
    <lineage>
        <taxon>Eukaryota</taxon>
        <taxon>Sar</taxon>
        <taxon>Alveolata</taxon>
        <taxon>Dinophyceae</taxon>
        <taxon>Prorocentrales</taxon>
        <taxon>Prorocentraceae</taxon>
        <taxon>Prorocentrum</taxon>
    </lineage>
</organism>
<evidence type="ECO:0000313" key="2">
    <source>
        <dbReference type="EMBL" id="CAK0840336.1"/>
    </source>
</evidence>
<protein>
    <submittedName>
        <fullName evidence="2">Uncharacterized protein</fullName>
    </submittedName>
</protein>
<dbReference type="Proteomes" id="UP001189429">
    <property type="component" value="Unassembled WGS sequence"/>
</dbReference>
<feature type="compositionally biased region" description="Polar residues" evidence="1">
    <location>
        <begin position="41"/>
        <end position="50"/>
    </location>
</feature>
<reference evidence="2" key="1">
    <citation type="submission" date="2023-10" db="EMBL/GenBank/DDBJ databases">
        <authorList>
            <person name="Chen Y."/>
            <person name="Shah S."/>
            <person name="Dougan E. K."/>
            <person name="Thang M."/>
            <person name="Chan C."/>
        </authorList>
    </citation>
    <scope>NUCLEOTIDE SEQUENCE [LARGE SCALE GENOMIC DNA]</scope>
</reference>
<evidence type="ECO:0000256" key="1">
    <source>
        <dbReference type="SAM" id="MobiDB-lite"/>
    </source>
</evidence>
<proteinExistence type="predicted"/>
<comment type="caution">
    <text evidence="2">The sequence shown here is derived from an EMBL/GenBank/DDBJ whole genome shotgun (WGS) entry which is preliminary data.</text>
</comment>
<dbReference type="EMBL" id="CAUYUJ010014371">
    <property type="protein sequence ID" value="CAK0840336.1"/>
    <property type="molecule type" value="Genomic_DNA"/>
</dbReference>
<name>A0ABN9T5L7_9DINO</name>
<accession>A0ABN9T5L7</accession>
<evidence type="ECO:0000313" key="3">
    <source>
        <dbReference type="Proteomes" id="UP001189429"/>
    </source>
</evidence>
<gene>
    <name evidence="2" type="ORF">PCOR1329_LOCUS35800</name>
</gene>